<reference evidence="1" key="2">
    <citation type="submission" date="2025-09" db="UniProtKB">
        <authorList>
            <consortium name="EnsemblPlants"/>
        </authorList>
    </citation>
    <scope>IDENTIFICATION</scope>
</reference>
<organism evidence="1 2">
    <name type="scientific">Avena sativa</name>
    <name type="common">Oat</name>
    <dbReference type="NCBI Taxonomy" id="4498"/>
    <lineage>
        <taxon>Eukaryota</taxon>
        <taxon>Viridiplantae</taxon>
        <taxon>Streptophyta</taxon>
        <taxon>Embryophyta</taxon>
        <taxon>Tracheophyta</taxon>
        <taxon>Spermatophyta</taxon>
        <taxon>Magnoliopsida</taxon>
        <taxon>Liliopsida</taxon>
        <taxon>Poales</taxon>
        <taxon>Poaceae</taxon>
        <taxon>BOP clade</taxon>
        <taxon>Pooideae</taxon>
        <taxon>Poodae</taxon>
        <taxon>Poeae</taxon>
        <taxon>Poeae Chloroplast Group 1 (Aveneae type)</taxon>
        <taxon>Aveninae</taxon>
        <taxon>Avena</taxon>
    </lineage>
</organism>
<keyword evidence="2" id="KW-1185">Reference proteome</keyword>
<reference evidence="1" key="1">
    <citation type="submission" date="2021-05" db="EMBL/GenBank/DDBJ databases">
        <authorList>
            <person name="Scholz U."/>
            <person name="Mascher M."/>
            <person name="Fiebig A."/>
        </authorList>
    </citation>
    <scope>NUCLEOTIDE SEQUENCE [LARGE SCALE GENOMIC DNA]</scope>
</reference>
<dbReference type="EnsemblPlants" id="AVESA.00010b.r2.3CG0494210.1">
    <property type="protein sequence ID" value="AVESA.00010b.r2.3CG0494210.1.CDS.1"/>
    <property type="gene ID" value="AVESA.00010b.r2.3CG0494210"/>
</dbReference>
<evidence type="ECO:0000313" key="2">
    <source>
        <dbReference type="Proteomes" id="UP001732700"/>
    </source>
</evidence>
<evidence type="ECO:0000313" key="1">
    <source>
        <dbReference type="EnsemblPlants" id="AVESA.00010b.r2.3CG0494210.1.CDS.1"/>
    </source>
</evidence>
<dbReference type="Proteomes" id="UP001732700">
    <property type="component" value="Chromosome 3C"/>
</dbReference>
<protein>
    <submittedName>
        <fullName evidence="1">Uncharacterized protein</fullName>
    </submittedName>
</protein>
<accession>A0ACD5VTA9</accession>
<sequence length="125" mass="13495">MSEFCLMPKNIYKSLNTWGLTEGGKEISLPNNTTILPLGIAEGLFTKILGKMISTNYLVIECAGKGQITLGRSLLELIGAIIDVGKGTTHLSSPPNNHIFPQVKNKSKKGKGKKFGLNTSSFENT</sequence>
<proteinExistence type="predicted"/>
<name>A0ACD5VTA9_AVESA</name>